<dbReference type="OrthoDB" id="2758686at2759"/>
<proteinExistence type="predicted"/>
<name>A0A1M2V8M1_TRAPU</name>
<dbReference type="OMA" id="GWKDARY"/>
<sequence>MSDSGRARHAIIDDASISKTALADSFALGGMANCLASINTLPDELLVHILLLTRLSPPLWRTKKINPTRYMQVCQRWRAVILAHGTFWDTITIHKRTEWFLLSLSRSHQVPLHLTFADLPTLASVLPHVLPLRDRIQSLVLGRGSREELVALSSLIDGVFPSLTKLSITNGGIPSPLLTPAVDQLLFLPTNYPRLAHLELERLPVTLTDSLFRHLTTLTLKSCSPGPSQLTADAFLDMLESAERLENLTLNRYLSTACAHLPSPSRHSFSLPRLRNLDLTDTAAWVRQLTTFVQLPPSGSVRLVGSLGHTELDTARTQHWTLLLPHLPGLPFLLTPTSLSLSEYLGQAVLHSTGGPVDASLTLMPADFTDWEHKLIPSATMLTAAAGLFTASALAELTLSIDLQDVPRAVFDAFFDALPHLASLRVTPHMLLTQDEHPLTPHLLESLSLSLAASSLGDLDSSSDRVPARCPRLARLTLAGFSWDGGAVMGALVACLRARAALGATPLQRLGVAVKPRRRGAGWKDARYAAQLRKMVEREYRFEVRADAAFFF</sequence>
<evidence type="ECO:0000313" key="1">
    <source>
        <dbReference type="EMBL" id="OJT03968.1"/>
    </source>
</evidence>
<reference evidence="1 2" key="1">
    <citation type="submission" date="2016-10" db="EMBL/GenBank/DDBJ databases">
        <title>Genome sequence of the basidiomycete white-rot fungus Trametes pubescens.</title>
        <authorList>
            <person name="Makela M.R."/>
            <person name="Granchi Z."/>
            <person name="Peng M."/>
            <person name="De Vries R.P."/>
            <person name="Grigoriev I."/>
            <person name="Riley R."/>
            <person name="Hilden K."/>
        </authorList>
    </citation>
    <scope>NUCLEOTIDE SEQUENCE [LARGE SCALE GENOMIC DNA]</scope>
    <source>
        <strain evidence="1 2">FBCC735</strain>
    </source>
</reference>
<accession>A0A1M2V8M1</accession>
<keyword evidence="2" id="KW-1185">Reference proteome</keyword>
<gene>
    <name evidence="1" type="ORF">TRAPUB_5297</name>
</gene>
<comment type="caution">
    <text evidence="1">The sequence shown here is derived from an EMBL/GenBank/DDBJ whole genome shotgun (WGS) entry which is preliminary data.</text>
</comment>
<protein>
    <submittedName>
        <fullName evidence="1">Uncharacterized protein</fullName>
    </submittedName>
</protein>
<dbReference type="STRING" id="154538.A0A1M2V8M1"/>
<dbReference type="InterPro" id="IPR032675">
    <property type="entry name" value="LRR_dom_sf"/>
</dbReference>
<dbReference type="Proteomes" id="UP000184267">
    <property type="component" value="Unassembled WGS sequence"/>
</dbReference>
<evidence type="ECO:0000313" key="2">
    <source>
        <dbReference type="Proteomes" id="UP000184267"/>
    </source>
</evidence>
<dbReference type="Gene3D" id="1.20.1280.50">
    <property type="match status" value="1"/>
</dbReference>
<dbReference type="EMBL" id="MNAD01001565">
    <property type="protein sequence ID" value="OJT03968.1"/>
    <property type="molecule type" value="Genomic_DNA"/>
</dbReference>
<dbReference type="Gene3D" id="3.80.10.10">
    <property type="entry name" value="Ribonuclease Inhibitor"/>
    <property type="match status" value="1"/>
</dbReference>
<dbReference type="AlphaFoldDB" id="A0A1M2V8M1"/>
<organism evidence="1 2">
    <name type="scientific">Trametes pubescens</name>
    <name type="common">White-rot fungus</name>
    <dbReference type="NCBI Taxonomy" id="154538"/>
    <lineage>
        <taxon>Eukaryota</taxon>
        <taxon>Fungi</taxon>
        <taxon>Dikarya</taxon>
        <taxon>Basidiomycota</taxon>
        <taxon>Agaricomycotina</taxon>
        <taxon>Agaricomycetes</taxon>
        <taxon>Polyporales</taxon>
        <taxon>Polyporaceae</taxon>
        <taxon>Trametes</taxon>
    </lineage>
</organism>